<proteinExistence type="predicted"/>
<sequence length="110" mass="12910">MIVKKQKFGDNVKAATDTKEEGKLQLYFFFVQIEGFTTSYPLLIIPFQYEIFYINDETITHIDIDYQSKSSIKDMDFTVDIQKISHNNDQSQIMIEYLNLGKKQLKGNKK</sequence>
<dbReference type="EMBL" id="CAJJDO010000100">
    <property type="protein sequence ID" value="CAD8191977.1"/>
    <property type="molecule type" value="Genomic_DNA"/>
</dbReference>
<gene>
    <name evidence="1" type="ORF">PPENT_87.1.T1000114</name>
</gene>
<reference evidence="1" key="1">
    <citation type="submission" date="2021-01" db="EMBL/GenBank/DDBJ databases">
        <authorList>
            <consortium name="Genoscope - CEA"/>
            <person name="William W."/>
        </authorList>
    </citation>
    <scope>NUCLEOTIDE SEQUENCE</scope>
</reference>
<dbReference type="Proteomes" id="UP000689195">
    <property type="component" value="Unassembled WGS sequence"/>
</dbReference>
<comment type="caution">
    <text evidence="1">The sequence shown here is derived from an EMBL/GenBank/DDBJ whole genome shotgun (WGS) entry which is preliminary data.</text>
</comment>
<name>A0A8S1WT75_9CILI</name>
<dbReference type="AlphaFoldDB" id="A0A8S1WT75"/>
<keyword evidence="2" id="KW-1185">Reference proteome</keyword>
<accession>A0A8S1WT75</accession>
<protein>
    <submittedName>
        <fullName evidence="1">Uncharacterized protein</fullName>
    </submittedName>
</protein>
<evidence type="ECO:0000313" key="1">
    <source>
        <dbReference type="EMBL" id="CAD8191977.1"/>
    </source>
</evidence>
<evidence type="ECO:0000313" key="2">
    <source>
        <dbReference type="Proteomes" id="UP000689195"/>
    </source>
</evidence>
<organism evidence="1 2">
    <name type="scientific">Paramecium pentaurelia</name>
    <dbReference type="NCBI Taxonomy" id="43138"/>
    <lineage>
        <taxon>Eukaryota</taxon>
        <taxon>Sar</taxon>
        <taxon>Alveolata</taxon>
        <taxon>Ciliophora</taxon>
        <taxon>Intramacronucleata</taxon>
        <taxon>Oligohymenophorea</taxon>
        <taxon>Peniculida</taxon>
        <taxon>Parameciidae</taxon>
        <taxon>Paramecium</taxon>
    </lineage>
</organism>